<keyword evidence="8" id="KW-1185">Reference proteome</keyword>
<keyword evidence="2" id="KW-0963">Cytoplasm</keyword>
<dbReference type="InterPro" id="IPR043129">
    <property type="entry name" value="ATPase_NBD"/>
</dbReference>
<keyword evidence="3" id="KW-0547">Nucleotide-binding</keyword>
<evidence type="ECO:0000313" key="7">
    <source>
        <dbReference type="EMBL" id="CAH2103250.1"/>
    </source>
</evidence>
<dbReference type="Gene3D" id="3.90.640.10">
    <property type="entry name" value="Actin, Chain A, domain 4"/>
    <property type="match status" value="1"/>
</dbReference>
<dbReference type="AlphaFoldDB" id="A0AAU9V2F7"/>
<accession>A0AAU9V2F7</accession>
<evidence type="ECO:0000313" key="8">
    <source>
        <dbReference type="Proteomes" id="UP001153954"/>
    </source>
</evidence>
<dbReference type="SMART" id="SM00268">
    <property type="entry name" value="ACTIN"/>
    <property type="match status" value="1"/>
</dbReference>
<sequence>MSLQGSVAIVLDSGSLTTKAGFAGESFPRSIIPTTVGRFRQHGLNEGISDVYFGKEAKAKRGISKLTWPVKGGMIDDWEDIEKLWHHIFYKELHVAPEESQVMIAVHPLTSRKDKERMAEILFESFTIHDLYLAISTPLVLHASGRTSGVVWENGYSCSYASPVFEGFPLKHATISCEINGNILTERLQLLLSQIGFHFTTAIERDILETIKSELCYVSPDYNKELKTSKLTKESIPFKLPDGQDVLVGSERFDVPELLFQPSLQGFDCPNILDVICSSIYKCDMEYKSLFFDNIVISGGTSMIKGLPERLNVELARRIIDQTGIKVSVDAMPSRSIATWTGGSILASLKSVKGFWMTKEEYDDGGVDRVHYKFY</sequence>
<dbReference type="InterPro" id="IPR004000">
    <property type="entry name" value="Actin"/>
</dbReference>
<reference evidence="7" key="1">
    <citation type="submission" date="2022-03" db="EMBL/GenBank/DDBJ databases">
        <authorList>
            <person name="Tunstrom K."/>
        </authorList>
    </citation>
    <scope>NUCLEOTIDE SEQUENCE</scope>
</reference>
<dbReference type="GO" id="GO:0005524">
    <property type="term" value="F:ATP binding"/>
    <property type="evidence" value="ECO:0007669"/>
    <property type="project" value="UniProtKB-KW"/>
</dbReference>
<dbReference type="SUPFAM" id="SSF53067">
    <property type="entry name" value="Actin-like ATPase domain"/>
    <property type="match status" value="2"/>
</dbReference>
<dbReference type="FunFam" id="3.30.420.40:FF:000148">
    <property type="entry name" value="Actin, alpha skeletal muscle"/>
    <property type="match status" value="1"/>
</dbReference>
<organism evidence="7 8">
    <name type="scientific">Euphydryas editha</name>
    <name type="common">Edith's checkerspot</name>
    <dbReference type="NCBI Taxonomy" id="104508"/>
    <lineage>
        <taxon>Eukaryota</taxon>
        <taxon>Metazoa</taxon>
        <taxon>Ecdysozoa</taxon>
        <taxon>Arthropoda</taxon>
        <taxon>Hexapoda</taxon>
        <taxon>Insecta</taxon>
        <taxon>Pterygota</taxon>
        <taxon>Neoptera</taxon>
        <taxon>Endopterygota</taxon>
        <taxon>Lepidoptera</taxon>
        <taxon>Glossata</taxon>
        <taxon>Ditrysia</taxon>
        <taxon>Papilionoidea</taxon>
        <taxon>Nymphalidae</taxon>
        <taxon>Nymphalinae</taxon>
        <taxon>Euphydryas</taxon>
    </lineage>
</organism>
<dbReference type="PRINTS" id="PR00190">
    <property type="entry name" value="ACTIN"/>
</dbReference>
<evidence type="ECO:0000256" key="5">
    <source>
        <dbReference type="ARBA" id="ARBA00023212"/>
    </source>
</evidence>
<proteinExistence type="inferred from homology"/>
<comment type="caution">
    <text evidence="7">The sequence shown here is derived from an EMBL/GenBank/DDBJ whole genome shotgun (WGS) entry which is preliminary data.</text>
</comment>
<comment type="similarity">
    <text evidence="6">Belongs to the actin family.</text>
</comment>
<evidence type="ECO:0000256" key="1">
    <source>
        <dbReference type="ARBA" id="ARBA00004245"/>
    </source>
</evidence>
<dbReference type="EMBL" id="CAKOGL010000026">
    <property type="protein sequence ID" value="CAH2103250.1"/>
    <property type="molecule type" value="Genomic_DNA"/>
</dbReference>
<evidence type="ECO:0000256" key="6">
    <source>
        <dbReference type="RuleBase" id="RU000487"/>
    </source>
</evidence>
<dbReference type="GO" id="GO:0005856">
    <property type="term" value="C:cytoskeleton"/>
    <property type="evidence" value="ECO:0007669"/>
    <property type="project" value="UniProtKB-SubCell"/>
</dbReference>
<evidence type="ECO:0000256" key="2">
    <source>
        <dbReference type="ARBA" id="ARBA00022490"/>
    </source>
</evidence>
<evidence type="ECO:0000256" key="4">
    <source>
        <dbReference type="ARBA" id="ARBA00022840"/>
    </source>
</evidence>
<dbReference type="Pfam" id="PF00022">
    <property type="entry name" value="Actin"/>
    <property type="match status" value="1"/>
</dbReference>
<evidence type="ECO:0000256" key="3">
    <source>
        <dbReference type="ARBA" id="ARBA00022741"/>
    </source>
</evidence>
<keyword evidence="4" id="KW-0067">ATP-binding</keyword>
<keyword evidence="5" id="KW-0206">Cytoskeleton</keyword>
<name>A0AAU9V2F7_EUPED</name>
<comment type="subcellular location">
    <subcellularLocation>
        <location evidence="1">Cytoplasm</location>
        <location evidence="1">Cytoskeleton</location>
    </subcellularLocation>
</comment>
<dbReference type="Gene3D" id="3.30.420.40">
    <property type="match status" value="2"/>
</dbReference>
<dbReference type="PANTHER" id="PTHR11937">
    <property type="entry name" value="ACTIN"/>
    <property type="match status" value="1"/>
</dbReference>
<gene>
    <name evidence="7" type="ORF">EEDITHA_LOCUS17790</name>
</gene>
<protein>
    <submittedName>
        <fullName evidence="7">Uncharacterized protein</fullName>
    </submittedName>
</protein>
<dbReference type="Proteomes" id="UP001153954">
    <property type="component" value="Unassembled WGS sequence"/>
</dbReference>